<protein>
    <recommendedName>
        <fullName evidence="4">RRM domain-containing protein</fullName>
    </recommendedName>
</protein>
<dbReference type="OrthoDB" id="1046468at2759"/>
<dbReference type="OMA" id="HYKKAMA"/>
<dbReference type="InterPro" id="IPR012677">
    <property type="entry name" value="Nucleotide-bd_a/b_plait_sf"/>
</dbReference>
<dbReference type="Gene3D" id="3.30.70.330">
    <property type="match status" value="1"/>
</dbReference>
<accession>A0A087H137</accession>
<evidence type="ECO:0008006" key="4">
    <source>
        <dbReference type="Google" id="ProtNLM"/>
    </source>
</evidence>
<dbReference type="AlphaFoldDB" id="A0A087H137"/>
<proteinExistence type="predicted"/>
<evidence type="ECO:0000313" key="2">
    <source>
        <dbReference type="EMBL" id="KFK35839.1"/>
    </source>
</evidence>
<evidence type="ECO:0000256" key="1">
    <source>
        <dbReference type="SAM" id="MobiDB-lite"/>
    </source>
</evidence>
<dbReference type="SUPFAM" id="SSF54928">
    <property type="entry name" value="RNA-binding domain, RBD"/>
    <property type="match status" value="1"/>
</dbReference>
<evidence type="ECO:0000313" key="3">
    <source>
        <dbReference type="Proteomes" id="UP000029120"/>
    </source>
</evidence>
<dbReference type="Proteomes" id="UP000029120">
    <property type="component" value="Chromosome 4"/>
</dbReference>
<dbReference type="EMBL" id="CM002872">
    <property type="protein sequence ID" value="KFK35839.1"/>
    <property type="molecule type" value="Genomic_DNA"/>
</dbReference>
<feature type="compositionally biased region" description="Acidic residues" evidence="1">
    <location>
        <begin position="49"/>
        <end position="62"/>
    </location>
</feature>
<dbReference type="GO" id="GO:0003676">
    <property type="term" value="F:nucleic acid binding"/>
    <property type="evidence" value="ECO:0007669"/>
    <property type="project" value="InterPro"/>
</dbReference>
<feature type="region of interest" description="Disordered" evidence="1">
    <location>
        <begin position="23"/>
        <end position="66"/>
    </location>
</feature>
<dbReference type="Gramene" id="KFK35839">
    <property type="protein sequence ID" value="KFK35839"/>
    <property type="gene ID" value="AALP_AA4G043800"/>
</dbReference>
<dbReference type="InterPro" id="IPR035979">
    <property type="entry name" value="RBD_domain_sf"/>
</dbReference>
<name>A0A087H137_ARAAL</name>
<keyword evidence="3" id="KW-1185">Reference proteome</keyword>
<reference evidence="3" key="1">
    <citation type="journal article" date="2015" name="Nat. Plants">
        <title>Genome expansion of Arabis alpina linked with retrotransposition and reduced symmetric DNA methylation.</title>
        <authorList>
            <person name="Willing E.M."/>
            <person name="Rawat V."/>
            <person name="Mandakova T."/>
            <person name="Maumus F."/>
            <person name="James G.V."/>
            <person name="Nordstroem K.J."/>
            <person name="Becker C."/>
            <person name="Warthmann N."/>
            <person name="Chica C."/>
            <person name="Szarzynska B."/>
            <person name="Zytnicki M."/>
            <person name="Albani M.C."/>
            <person name="Kiefer C."/>
            <person name="Bergonzi S."/>
            <person name="Castaings L."/>
            <person name="Mateos J.L."/>
            <person name="Berns M.C."/>
            <person name="Bujdoso N."/>
            <person name="Piofczyk T."/>
            <person name="de Lorenzo L."/>
            <person name="Barrero-Sicilia C."/>
            <person name="Mateos I."/>
            <person name="Piednoel M."/>
            <person name="Hagmann J."/>
            <person name="Chen-Min-Tao R."/>
            <person name="Iglesias-Fernandez R."/>
            <person name="Schuster S.C."/>
            <person name="Alonso-Blanco C."/>
            <person name="Roudier F."/>
            <person name="Carbonero P."/>
            <person name="Paz-Ares J."/>
            <person name="Davis S.J."/>
            <person name="Pecinka A."/>
            <person name="Quesneville H."/>
            <person name="Colot V."/>
            <person name="Lysak M.A."/>
            <person name="Weigel D."/>
            <person name="Coupland G."/>
            <person name="Schneeberger K."/>
        </authorList>
    </citation>
    <scope>NUCLEOTIDE SEQUENCE [LARGE SCALE GENOMIC DNA]</scope>
    <source>
        <strain evidence="3">cv. Pajares</strain>
    </source>
</reference>
<organism evidence="2 3">
    <name type="scientific">Arabis alpina</name>
    <name type="common">Alpine rock-cress</name>
    <dbReference type="NCBI Taxonomy" id="50452"/>
    <lineage>
        <taxon>Eukaryota</taxon>
        <taxon>Viridiplantae</taxon>
        <taxon>Streptophyta</taxon>
        <taxon>Embryophyta</taxon>
        <taxon>Tracheophyta</taxon>
        <taxon>Spermatophyta</taxon>
        <taxon>Magnoliopsida</taxon>
        <taxon>eudicotyledons</taxon>
        <taxon>Gunneridae</taxon>
        <taxon>Pentapetalae</taxon>
        <taxon>rosids</taxon>
        <taxon>malvids</taxon>
        <taxon>Brassicales</taxon>
        <taxon>Brassicaceae</taxon>
        <taxon>Arabideae</taxon>
        <taxon>Arabis</taxon>
    </lineage>
</organism>
<gene>
    <name evidence="2" type="ordered locus">AALP_Aa4g043800</name>
</gene>
<sequence length="235" mass="27407">MWSRDAPRRRMLKHQIIRNKKPLQLAESELQSSETDVKKHNKRKRQQIDDDDDSESDKEEEEAPKKAEELATFECCFESEDSEGHYSRSVLVKGFDTCHSRDDIKTALWKHFESCGCKVVRVFVPIECKTGVPLGFAFVYVDDSLKAISLGCGYMGERHLRVMMAKYQPESTVFPNFHGCKRCGRILAKRRMRRFVDVNGSGGHGYEYWLLYRCSYLCIHSPPGYFYFMYLLLET</sequence>
<dbReference type="eggNOG" id="KOG4210">
    <property type="taxonomic scope" value="Eukaryota"/>
</dbReference>